<evidence type="ECO:0000256" key="14">
    <source>
        <dbReference type="ARBA" id="ARBA00048342"/>
    </source>
</evidence>
<keyword evidence="18" id="KW-0238">DNA-binding</keyword>
<dbReference type="PANTHER" id="PTHR11082:SF5">
    <property type="entry name" value="TRNA-DIHYDROURIDINE(16_17) SYNTHASE [NAD(P)(+)]-LIKE"/>
    <property type="match status" value="1"/>
</dbReference>
<dbReference type="Pfam" id="PF00505">
    <property type="entry name" value="HMG_box"/>
    <property type="match status" value="1"/>
</dbReference>
<evidence type="ECO:0000256" key="10">
    <source>
        <dbReference type="ARBA" id="ARBA00038313"/>
    </source>
</evidence>
<comment type="catalytic activity">
    <reaction evidence="16">
        <text>a 5,6-dihydrouridine in mRNA + NADP(+) = a uridine in mRNA + NADPH + H(+)</text>
        <dbReference type="Rhea" id="RHEA:69855"/>
        <dbReference type="Rhea" id="RHEA-COMP:14658"/>
        <dbReference type="Rhea" id="RHEA-COMP:17789"/>
        <dbReference type="ChEBI" id="CHEBI:15378"/>
        <dbReference type="ChEBI" id="CHEBI:57783"/>
        <dbReference type="ChEBI" id="CHEBI:58349"/>
        <dbReference type="ChEBI" id="CHEBI:65315"/>
        <dbReference type="ChEBI" id="CHEBI:74443"/>
    </reaction>
    <physiologicalReaction direction="right-to-left" evidence="16">
        <dbReference type="Rhea" id="RHEA:69857"/>
    </physiologicalReaction>
</comment>
<accession>A0A507EYN3</accession>
<dbReference type="GO" id="GO:0017150">
    <property type="term" value="F:tRNA dihydrouridine synthase activity"/>
    <property type="evidence" value="ECO:0007669"/>
    <property type="project" value="InterPro"/>
</dbReference>
<gene>
    <name evidence="23" type="ORF">CcCBS67573_g07016</name>
</gene>
<comment type="catalytic activity">
    <reaction evidence="14">
        <text>a 5,6-dihydrouridine in mRNA + NAD(+) = a uridine in mRNA + NADH + H(+)</text>
        <dbReference type="Rhea" id="RHEA:69851"/>
        <dbReference type="Rhea" id="RHEA-COMP:14658"/>
        <dbReference type="Rhea" id="RHEA-COMP:17789"/>
        <dbReference type="ChEBI" id="CHEBI:15378"/>
        <dbReference type="ChEBI" id="CHEBI:57540"/>
        <dbReference type="ChEBI" id="CHEBI:57945"/>
        <dbReference type="ChEBI" id="CHEBI:65315"/>
        <dbReference type="ChEBI" id="CHEBI:74443"/>
    </reaction>
    <physiologicalReaction direction="right-to-left" evidence="14">
        <dbReference type="Rhea" id="RHEA:69853"/>
    </physiologicalReaction>
</comment>
<sequence length="1850" mass="205790">MTRPSCSSPISLAVRTKTAEAPSASFAHLAAASALVKMTTPKRKKKAASRPLTPEDKKKADRAKAFFVKLYGSRQMYGPSVRNTMKHLAAENWFEPDFVSNIFCIPFIFNRLQQRFLHQIFLFVRWKQLKTMFMLSTLLKGGNQKTGDHVCDDTPDASAVSEDARSDAAVAQTAPGQHPDSRLHQGRDLSLHSLLPDLRCQSSQFHEAASGYDTAASFVQSIDASMHGNHLASAFPADMSLSYLNNSNAILDQTLSGFPFSTSFDPSHAFTQASHTETQTHPSIDTTPQTTAQSKETKHRQLLDKKLQLRKENRLFKQQLGASKPANAFILYRRDRVEEIKTKYANKIPFQDVSRIVGHLWKQESFEVREAYFNRAAVLREEHARLHGDKYKLEGFDFYRSVLNSPKYIVAPMVDHSEYAWRVLSRRYNSQLCYTPMFHARLFAESENYRRTQFTTGPEDRPLIVQFCANDPETLLKAAKYVENDCDAVDINLGCPQGIARKGHYGSFLMDEWDRVCDMVKILHENLNVPVTCKIRVFPEVSKTIEYAKRLQAAGCQILTVHGRTREMKGHKTGIADWEQIRAVKAALDIPVFANGNICYFEDVEACLKATGCDGVMTAEGNLYNPALFTGELPPCWKMAEEYMQICKEYPNSADIGPIRAHLFKIFAPCLTEHEDLRTDLAAKHTFEDLWEITQELKRRLLAATNNAQKYDPPAEWELDSRGLRILPTWICQPHFRPELPQDSGAPPSQTNEGASTSESGVLDEVAQARIRRKEAKLNIVASKKAKKSLGKLPVCASVACLNVGSTKCAFSCCKTCCRAKAVNERISVAQNDTAADRKDVLRSAVSLAIVSLAFWVVKTQSFVKVMYLSGLQTYAFSHLLNSEFYCTRIVASFLLEGIGLVREALQDTPPGQKYRDNTGRHVAPALDTHSHTSVGVPPDWENAVNSDRLERTNTSSSFRIMGAQTDSNPGQTGSATRASEAIKSKFQGRSCSIPVLIVVFVQTFIVASLVLIIPLIIAFQSMTSANDLSTSTGRNLANSLAIKIQNIEGELALEKIGSLIQYVTENTLGIYKTLQANVDTNNLDQVLYSFANADKYTAYAYNMYFGSYDNGMILLQKSGPEAILTTMPVGFAESHPNCKLCSYYTQNFSKADIEWAVKRNTFSAVGGWNLDTWTFYGFGFANFTFVPSQRPWYKLAATQNEKNAQVMYTEPYLFAGSGAGQTGGATAGITAVIPLYDDKRFLRGVYGSDIAFTDMHATLLKMINTPNSFIYVMTRGGILIGTSTNESILDSTGNLKQATDAAHPLIHLTANFLNSKLGSGKSDYTTLEGSFEAQGMYFQLRALAMEPHFVIVNGAPKTDYTGDIDAVLEELDNNLRASVQKIIGISVAVFVVMVCVSCVLTYFSVTVPLSKITTIMVQATSFDFTAFKAMEKQKGNFITELGTMEKVFYTMIEKFAQSIKANQDYAEKAAKYQQPDNEKSQAREALRLEAFKHLAYDIVVICDDSGSMNTKCAAGSNRYAPIPTRWDELKQTVLTVTDIASTLDEDGIDIYFLNRPPIRNVIGSQQLERVFADAPRGYTPTARVLRQVLNEKRQLVSEGAKKLLVLIATDGVLTGDRSRPEDVPVVFLACTDDESEIGYLNEWDTSIPYIDVADDYHTERKQILAVQGPQFSFSKGDWVCKMLLGPVDREVDALDEVGQQQQRYQQGSTSAPVVPKKKKWAAINMLSCSVHRIVEGYIVQWGGDSIYGEKFNDELQALKPPISRGSLLMANSGKHSNTSQVFLVLSNDAERIRKNMQGKHVVLGHVYGLGVGDDLLDPVAKESVGVFERLDTINDGTELLIKHCGVLRE</sequence>
<keyword evidence="9" id="KW-0520">NAD</keyword>
<dbReference type="EMBL" id="QEAP01000334">
    <property type="protein sequence ID" value="TPX68952.1"/>
    <property type="molecule type" value="Genomic_DNA"/>
</dbReference>
<evidence type="ECO:0000256" key="7">
    <source>
        <dbReference type="ARBA" id="ARBA00022857"/>
    </source>
</evidence>
<evidence type="ECO:0000256" key="17">
    <source>
        <dbReference type="ARBA" id="ARBA00049467"/>
    </source>
</evidence>
<dbReference type="InterPro" id="IPR029000">
    <property type="entry name" value="Cyclophilin-like_dom_sf"/>
</dbReference>
<keyword evidence="3" id="KW-0285">Flavoprotein</keyword>
<keyword evidence="8" id="KW-0560">Oxidoreductase</keyword>
<dbReference type="GO" id="GO:0006397">
    <property type="term" value="P:mRNA processing"/>
    <property type="evidence" value="ECO:0007669"/>
    <property type="project" value="UniProtKB-KW"/>
</dbReference>
<dbReference type="GO" id="GO:0005634">
    <property type="term" value="C:nucleus"/>
    <property type="evidence" value="ECO:0007669"/>
    <property type="project" value="UniProtKB-UniRule"/>
</dbReference>
<evidence type="ECO:0000256" key="15">
    <source>
        <dbReference type="ARBA" id="ARBA00048934"/>
    </source>
</evidence>
<evidence type="ECO:0000256" key="12">
    <source>
        <dbReference type="ARBA" id="ARBA00047287"/>
    </source>
</evidence>
<evidence type="ECO:0000256" key="16">
    <source>
        <dbReference type="ARBA" id="ARBA00049447"/>
    </source>
</evidence>
<dbReference type="Pfam" id="PF00160">
    <property type="entry name" value="Pro_isomerase"/>
    <property type="match status" value="1"/>
</dbReference>
<comment type="cofactor">
    <cofactor evidence="2">
        <name>FMN</name>
        <dbReference type="ChEBI" id="CHEBI:58210"/>
    </cofactor>
</comment>
<evidence type="ECO:0000259" key="21">
    <source>
        <dbReference type="PROSITE" id="PS50072"/>
    </source>
</evidence>
<evidence type="ECO:0000259" key="22">
    <source>
        <dbReference type="PROSITE" id="PS50118"/>
    </source>
</evidence>
<evidence type="ECO:0000256" key="6">
    <source>
        <dbReference type="ARBA" id="ARBA00022694"/>
    </source>
</evidence>
<protein>
    <recommendedName>
        <fullName evidence="11">tRNA-dihydrouridine(16/17) synthase [NAD(P)(+)]</fullName>
        <ecNumber evidence="11">1.3.1.88</ecNumber>
    </recommendedName>
</protein>
<dbReference type="InterPro" id="IPR036910">
    <property type="entry name" value="HMG_box_dom_sf"/>
</dbReference>
<dbReference type="GO" id="GO:0003755">
    <property type="term" value="F:peptidyl-prolyl cis-trans isomerase activity"/>
    <property type="evidence" value="ECO:0007669"/>
    <property type="project" value="UniProtKB-EC"/>
</dbReference>
<keyword evidence="7" id="KW-0521">NADP</keyword>
<comment type="similarity">
    <text evidence="10">Belongs to the Dus family. Dus1 subfamily.</text>
</comment>
<evidence type="ECO:0000256" key="1">
    <source>
        <dbReference type="ARBA" id="ARBA00000971"/>
    </source>
</evidence>
<dbReference type="PANTHER" id="PTHR11082">
    <property type="entry name" value="TRNA-DIHYDROURIDINE SYNTHASE"/>
    <property type="match status" value="1"/>
</dbReference>
<dbReference type="Gene3D" id="2.40.100.10">
    <property type="entry name" value="Cyclophilin-like"/>
    <property type="match status" value="1"/>
</dbReference>
<dbReference type="Gene3D" id="3.30.450.20">
    <property type="entry name" value="PAS domain"/>
    <property type="match status" value="1"/>
</dbReference>
<proteinExistence type="inferred from homology"/>
<evidence type="ECO:0000256" key="9">
    <source>
        <dbReference type="ARBA" id="ARBA00023027"/>
    </source>
</evidence>
<name>A0A507EYN3_9FUNG</name>
<dbReference type="PROSITE" id="PS50072">
    <property type="entry name" value="CSA_PPIASE_2"/>
    <property type="match status" value="1"/>
</dbReference>
<dbReference type="SUPFAM" id="SSF51395">
    <property type="entry name" value="FMN-linked oxidoreductases"/>
    <property type="match status" value="1"/>
</dbReference>
<keyword evidence="6" id="KW-0819">tRNA processing</keyword>
<evidence type="ECO:0000256" key="20">
    <source>
        <dbReference type="SAM" id="Phobius"/>
    </source>
</evidence>
<keyword evidence="20" id="KW-1133">Transmembrane helix</keyword>
<dbReference type="PROSITE" id="PS50118">
    <property type="entry name" value="HMG_BOX_2"/>
    <property type="match status" value="1"/>
</dbReference>
<evidence type="ECO:0000256" key="2">
    <source>
        <dbReference type="ARBA" id="ARBA00001917"/>
    </source>
</evidence>
<dbReference type="PROSITE" id="PS01136">
    <property type="entry name" value="UPF0034"/>
    <property type="match status" value="1"/>
</dbReference>
<organism evidence="23 24">
    <name type="scientific">Chytriomyces confervae</name>
    <dbReference type="NCBI Taxonomy" id="246404"/>
    <lineage>
        <taxon>Eukaryota</taxon>
        <taxon>Fungi</taxon>
        <taxon>Fungi incertae sedis</taxon>
        <taxon>Chytridiomycota</taxon>
        <taxon>Chytridiomycota incertae sedis</taxon>
        <taxon>Chytridiomycetes</taxon>
        <taxon>Chytridiales</taxon>
        <taxon>Chytriomycetaceae</taxon>
        <taxon>Chytriomyces</taxon>
    </lineage>
</organism>
<comment type="catalytic activity">
    <reaction evidence="1">
        <text>[protein]-peptidylproline (omega=180) = [protein]-peptidylproline (omega=0)</text>
        <dbReference type="Rhea" id="RHEA:16237"/>
        <dbReference type="Rhea" id="RHEA-COMP:10747"/>
        <dbReference type="Rhea" id="RHEA-COMP:10748"/>
        <dbReference type="ChEBI" id="CHEBI:83833"/>
        <dbReference type="ChEBI" id="CHEBI:83834"/>
        <dbReference type="EC" id="5.2.1.8"/>
    </reaction>
</comment>
<keyword evidence="20" id="KW-0812">Transmembrane</keyword>
<evidence type="ECO:0000313" key="23">
    <source>
        <dbReference type="EMBL" id="TPX68952.1"/>
    </source>
</evidence>
<dbReference type="Gene3D" id="3.20.20.70">
    <property type="entry name" value="Aldolase class I"/>
    <property type="match status" value="1"/>
</dbReference>
<evidence type="ECO:0000256" key="4">
    <source>
        <dbReference type="ARBA" id="ARBA00022643"/>
    </source>
</evidence>
<dbReference type="InterPro" id="IPR036465">
    <property type="entry name" value="vWFA_dom_sf"/>
</dbReference>
<feature type="DNA-binding region" description="HMG box" evidence="18">
    <location>
        <begin position="322"/>
        <end position="392"/>
    </location>
</feature>
<dbReference type="InterPro" id="IPR018517">
    <property type="entry name" value="tRNA_hU_synthase_CS"/>
</dbReference>
<dbReference type="EC" id="1.3.1.88" evidence="11"/>
<dbReference type="Pfam" id="PF01207">
    <property type="entry name" value="Dus"/>
    <property type="match status" value="1"/>
</dbReference>
<dbReference type="STRING" id="246404.A0A507EYN3"/>
<feature type="domain" description="PPIase cyclophilin-type" evidence="21">
    <location>
        <begin position="1731"/>
        <end position="1847"/>
    </location>
</feature>
<evidence type="ECO:0000256" key="18">
    <source>
        <dbReference type="PROSITE-ProRule" id="PRU00267"/>
    </source>
</evidence>
<keyword evidence="20" id="KW-0472">Membrane</keyword>
<feature type="region of interest" description="Disordered" evidence="19">
    <location>
        <begin position="272"/>
        <end position="298"/>
    </location>
</feature>
<dbReference type="CDD" id="cd01389">
    <property type="entry name" value="HMG-box_ROX1-like"/>
    <property type="match status" value="1"/>
</dbReference>
<dbReference type="Gene3D" id="1.10.30.10">
    <property type="entry name" value="High mobility group box domain"/>
    <property type="match status" value="1"/>
</dbReference>
<dbReference type="InterPro" id="IPR013785">
    <property type="entry name" value="Aldolase_TIM"/>
</dbReference>
<feature type="transmembrane region" description="Helical" evidence="20">
    <location>
        <begin position="1383"/>
        <end position="1404"/>
    </location>
</feature>
<dbReference type="Proteomes" id="UP000320333">
    <property type="component" value="Unassembled WGS sequence"/>
</dbReference>
<dbReference type="GO" id="GO:0050660">
    <property type="term" value="F:flavin adenine dinucleotide binding"/>
    <property type="evidence" value="ECO:0007669"/>
    <property type="project" value="InterPro"/>
</dbReference>
<comment type="catalytic activity">
    <reaction evidence="12">
        <text>5,6-dihydrouridine(17) in tRNA + NAD(+) = uridine(17) in tRNA + NADH + H(+)</text>
        <dbReference type="Rhea" id="RHEA:53372"/>
        <dbReference type="Rhea" id="RHEA-COMP:13541"/>
        <dbReference type="Rhea" id="RHEA-COMP:13542"/>
        <dbReference type="ChEBI" id="CHEBI:15378"/>
        <dbReference type="ChEBI" id="CHEBI:57540"/>
        <dbReference type="ChEBI" id="CHEBI:57945"/>
        <dbReference type="ChEBI" id="CHEBI:65315"/>
        <dbReference type="ChEBI" id="CHEBI:74443"/>
        <dbReference type="EC" id="1.3.1.88"/>
    </reaction>
    <physiologicalReaction direction="right-to-left" evidence="12">
        <dbReference type="Rhea" id="RHEA:53374"/>
    </physiologicalReaction>
</comment>
<comment type="catalytic activity">
    <reaction evidence="13">
        <text>5,6-dihydrouridine(16) in tRNA + NADP(+) = uridine(16) in tRNA + NADPH + H(+)</text>
        <dbReference type="Rhea" id="RHEA:53376"/>
        <dbReference type="Rhea" id="RHEA-COMP:13543"/>
        <dbReference type="Rhea" id="RHEA-COMP:13544"/>
        <dbReference type="ChEBI" id="CHEBI:15378"/>
        <dbReference type="ChEBI" id="CHEBI:57783"/>
        <dbReference type="ChEBI" id="CHEBI:58349"/>
        <dbReference type="ChEBI" id="CHEBI:65315"/>
        <dbReference type="ChEBI" id="CHEBI:74443"/>
        <dbReference type="EC" id="1.3.1.88"/>
    </reaction>
    <physiologicalReaction direction="right-to-left" evidence="13">
        <dbReference type="Rhea" id="RHEA:53378"/>
    </physiologicalReaction>
</comment>
<evidence type="ECO:0000256" key="11">
    <source>
        <dbReference type="ARBA" id="ARBA00038890"/>
    </source>
</evidence>
<dbReference type="SUPFAM" id="SSF53300">
    <property type="entry name" value="vWA-like"/>
    <property type="match status" value="1"/>
</dbReference>
<dbReference type="SUPFAM" id="SSF47095">
    <property type="entry name" value="HMG-box"/>
    <property type="match status" value="1"/>
</dbReference>
<keyword evidence="4" id="KW-0288">FMN</keyword>
<keyword evidence="18" id="KW-0539">Nucleus</keyword>
<dbReference type="CDD" id="cd02801">
    <property type="entry name" value="DUS_like_FMN"/>
    <property type="match status" value="1"/>
</dbReference>
<feature type="compositionally biased region" description="Polar residues" evidence="19">
    <location>
        <begin position="272"/>
        <end position="294"/>
    </location>
</feature>
<feature type="domain" description="HMG box" evidence="22">
    <location>
        <begin position="322"/>
        <end position="392"/>
    </location>
</feature>
<evidence type="ECO:0000256" key="19">
    <source>
        <dbReference type="SAM" id="MobiDB-lite"/>
    </source>
</evidence>
<dbReference type="OrthoDB" id="272303at2759"/>
<reference evidence="23 24" key="1">
    <citation type="journal article" date="2019" name="Sci. Rep.">
        <title>Comparative genomics of chytrid fungi reveal insights into the obligate biotrophic and pathogenic lifestyle of Synchytrium endobioticum.</title>
        <authorList>
            <person name="van de Vossenberg B.T.L.H."/>
            <person name="Warris S."/>
            <person name="Nguyen H.D.T."/>
            <person name="van Gent-Pelzer M.P.E."/>
            <person name="Joly D.L."/>
            <person name="van de Geest H.C."/>
            <person name="Bonants P.J.M."/>
            <person name="Smith D.S."/>
            <person name="Levesque C.A."/>
            <person name="van der Lee T.A.J."/>
        </authorList>
    </citation>
    <scope>NUCLEOTIDE SEQUENCE [LARGE SCALE GENOMIC DNA]</scope>
    <source>
        <strain evidence="23 24">CBS 675.73</strain>
    </source>
</reference>
<dbReference type="InterPro" id="IPR002130">
    <property type="entry name" value="Cyclophilin-type_PPIase_dom"/>
</dbReference>
<evidence type="ECO:0000256" key="5">
    <source>
        <dbReference type="ARBA" id="ARBA00022664"/>
    </source>
</evidence>
<evidence type="ECO:0000313" key="24">
    <source>
        <dbReference type="Proteomes" id="UP000320333"/>
    </source>
</evidence>
<evidence type="ECO:0000256" key="3">
    <source>
        <dbReference type="ARBA" id="ARBA00022630"/>
    </source>
</evidence>
<evidence type="ECO:0000256" key="13">
    <source>
        <dbReference type="ARBA" id="ARBA00047652"/>
    </source>
</evidence>
<dbReference type="SMART" id="SM00398">
    <property type="entry name" value="HMG"/>
    <property type="match status" value="1"/>
</dbReference>
<feature type="compositionally biased region" description="Polar residues" evidence="19">
    <location>
        <begin position="747"/>
        <end position="760"/>
    </location>
</feature>
<dbReference type="InterPro" id="IPR009071">
    <property type="entry name" value="HMG_box_dom"/>
</dbReference>
<comment type="catalytic activity">
    <reaction evidence="17">
        <text>5,6-dihydrouridine(17) in tRNA + NADP(+) = uridine(17) in tRNA + NADPH + H(+)</text>
        <dbReference type="Rhea" id="RHEA:53368"/>
        <dbReference type="Rhea" id="RHEA-COMP:13541"/>
        <dbReference type="Rhea" id="RHEA-COMP:13542"/>
        <dbReference type="ChEBI" id="CHEBI:15378"/>
        <dbReference type="ChEBI" id="CHEBI:57783"/>
        <dbReference type="ChEBI" id="CHEBI:58349"/>
        <dbReference type="ChEBI" id="CHEBI:65315"/>
        <dbReference type="ChEBI" id="CHEBI:74443"/>
        <dbReference type="EC" id="1.3.1.88"/>
    </reaction>
    <physiologicalReaction direction="right-to-left" evidence="17">
        <dbReference type="Rhea" id="RHEA:53370"/>
    </physiologicalReaction>
</comment>
<feature type="transmembrane region" description="Helical" evidence="20">
    <location>
        <begin position="994"/>
        <end position="1020"/>
    </location>
</feature>
<dbReference type="SUPFAM" id="SSF50891">
    <property type="entry name" value="Cyclophilin-like"/>
    <property type="match status" value="1"/>
</dbReference>
<feature type="region of interest" description="Disordered" evidence="19">
    <location>
        <begin position="145"/>
        <end position="168"/>
    </location>
</feature>
<keyword evidence="24" id="KW-1185">Reference proteome</keyword>
<feature type="region of interest" description="Disordered" evidence="19">
    <location>
        <begin position="956"/>
        <end position="977"/>
    </location>
</feature>
<keyword evidence="5" id="KW-0507">mRNA processing</keyword>
<dbReference type="GO" id="GO:0003677">
    <property type="term" value="F:DNA binding"/>
    <property type="evidence" value="ECO:0007669"/>
    <property type="project" value="UniProtKB-UniRule"/>
</dbReference>
<comment type="catalytic activity">
    <reaction evidence="15">
        <text>5,6-dihydrouridine(16) in tRNA + NAD(+) = uridine(16) in tRNA + NADH + H(+)</text>
        <dbReference type="Rhea" id="RHEA:53380"/>
        <dbReference type="Rhea" id="RHEA-COMP:13543"/>
        <dbReference type="Rhea" id="RHEA-COMP:13544"/>
        <dbReference type="ChEBI" id="CHEBI:15378"/>
        <dbReference type="ChEBI" id="CHEBI:57540"/>
        <dbReference type="ChEBI" id="CHEBI:57945"/>
        <dbReference type="ChEBI" id="CHEBI:65315"/>
        <dbReference type="ChEBI" id="CHEBI:74443"/>
        <dbReference type="EC" id="1.3.1.88"/>
    </reaction>
    <physiologicalReaction direction="right-to-left" evidence="15">
        <dbReference type="Rhea" id="RHEA:53382"/>
    </physiologicalReaction>
</comment>
<evidence type="ECO:0000256" key="8">
    <source>
        <dbReference type="ARBA" id="ARBA00023002"/>
    </source>
</evidence>
<feature type="region of interest" description="Disordered" evidence="19">
    <location>
        <begin position="741"/>
        <end position="763"/>
    </location>
</feature>
<dbReference type="InterPro" id="IPR035587">
    <property type="entry name" value="DUS-like_FMN-bd"/>
</dbReference>
<comment type="caution">
    <text evidence="23">The sequence shown here is derived from an EMBL/GenBank/DDBJ whole genome shotgun (WGS) entry which is preliminary data.</text>
</comment>